<feature type="transmembrane region" description="Helical" evidence="6">
    <location>
        <begin position="144"/>
        <end position="170"/>
    </location>
</feature>
<dbReference type="PANTHER" id="PTHR30086">
    <property type="entry name" value="ARGININE EXPORTER PROTEIN ARGO"/>
    <property type="match status" value="1"/>
</dbReference>
<dbReference type="EMBL" id="CP035758">
    <property type="protein sequence ID" value="QBD76223.1"/>
    <property type="molecule type" value="Genomic_DNA"/>
</dbReference>
<gene>
    <name evidence="7" type="ORF">EPA93_09445</name>
</gene>
<evidence type="ECO:0000256" key="2">
    <source>
        <dbReference type="ARBA" id="ARBA00022475"/>
    </source>
</evidence>
<sequence>MFAFFMRGLLIGLPLAATIGPMSILCIQRTLHKGYRYGLASSLGVASADATYGSIAGFGLTVLISLLLSWQFWIHLLGGMALIFLGVKILLSRPAEKAATERAHNLPGAYLSTYLLTLANPLTILWFSAIFASIGSGLQGSYAIATVVVIGIFCGSATGICLVTGCAWLLRSRFTSNWLLWINRASGALIVLFGLFNLLNHKL</sequence>
<keyword evidence="4 6" id="KW-1133">Transmembrane helix</keyword>
<dbReference type="Proteomes" id="UP000290365">
    <property type="component" value="Chromosome"/>
</dbReference>
<keyword evidence="2" id="KW-1003">Cell membrane</keyword>
<dbReference type="AlphaFoldDB" id="A0A4P6JM89"/>
<dbReference type="Pfam" id="PF01810">
    <property type="entry name" value="LysE"/>
    <property type="match status" value="1"/>
</dbReference>
<dbReference type="PANTHER" id="PTHR30086:SF20">
    <property type="entry name" value="ARGININE EXPORTER PROTEIN ARGO-RELATED"/>
    <property type="match status" value="1"/>
</dbReference>
<dbReference type="InterPro" id="IPR001123">
    <property type="entry name" value="LeuE-type"/>
</dbReference>
<keyword evidence="3 6" id="KW-0812">Transmembrane</keyword>
<feature type="transmembrane region" description="Helical" evidence="6">
    <location>
        <begin position="73"/>
        <end position="91"/>
    </location>
</feature>
<protein>
    <submittedName>
        <fullName evidence="7">LysE family translocator</fullName>
    </submittedName>
</protein>
<feature type="transmembrane region" description="Helical" evidence="6">
    <location>
        <begin position="111"/>
        <end position="132"/>
    </location>
</feature>
<evidence type="ECO:0000256" key="6">
    <source>
        <dbReference type="SAM" id="Phobius"/>
    </source>
</evidence>
<dbReference type="GO" id="GO:0015171">
    <property type="term" value="F:amino acid transmembrane transporter activity"/>
    <property type="evidence" value="ECO:0007669"/>
    <property type="project" value="TreeGrafter"/>
</dbReference>
<evidence type="ECO:0000256" key="4">
    <source>
        <dbReference type="ARBA" id="ARBA00022989"/>
    </source>
</evidence>
<feature type="transmembrane region" description="Helical" evidence="6">
    <location>
        <begin position="50"/>
        <end position="68"/>
    </location>
</feature>
<keyword evidence="5 6" id="KW-0472">Membrane</keyword>
<proteinExistence type="predicted"/>
<dbReference type="RefSeq" id="WP_129886818.1">
    <property type="nucleotide sequence ID" value="NZ_CP035758.1"/>
</dbReference>
<evidence type="ECO:0000256" key="3">
    <source>
        <dbReference type="ARBA" id="ARBA00022692"/>
    </source>
</evidence>
<dbReference type="KEGG" id="kbs:EPA93_09445"/>
<dbReference type="OrthoDB" id="5638726at2"/>
<keyword evidence="8" id="KW-1185">Reference proteome</keyword>
<feature type="transmembrane region" description="Helical" evidence="6">
    <location>
        <begin position="182"/>
        <end position="199"/>
    </location>
</feature>
<accession>A0A4P6JM89</accession>
<comment type="subcellular location">
    <subcellularLocation>
        <location evidence="1">Cell membrane</location>
        <topology evidence="1">Multi-pass membrane protein</topology>
    </subcellularLocation>
</comment>
<name>A0A4P6JM89_KTERU</name>
<evidence type="ECO:0000313" key="7">
    <source>
        <dbReference type="EMBL" id="QBD76223.1"/>
    </source>
</evidence>
<evidence type="ECO:0000256" key="5">
    <source>
        <dbReference type="ARBA" id="ARBA00023136"/>
    </source>
</evidence>
<evidence type="ECO:0000256" key="1">
    <source>
        <dbReference type="ARBA" id="ARBA00004651"/>
    </source>
</evidence>
<reference evidence="7 8" key="1">
    <citation type="submission" date="2019-01" db="EMBL/GenBank/DDBJ databases">
        <title>Ktedonosporobacter rubrisoli SCAWS-G2.</title>
        <authorList>
            <person name="Huang Y."/>
            <person name="Yan B."/>
        </authorList>
    </citation>
    <scope>NUCLEOTIDE SEQUENCE [LARGE SCALE GENOMIC DNA]</scope>
    <source>
        <strain evidence="7 8">SCAWS-G2</strain>
    </source>
</reference>
<organism evidence="7 8">
    <name type="scientific">Ktedonosporobacter rubrisoli</name>
    <dbReference type="NCBI Taxonomy" id="2509675"/>
    <lineage>
        <taxon>Bacteria</taxon>
        <taxon>Bacillati</taxon>
        <taxon>Chloroflexota</taxon>
        <taxon>Ktedonobacteria</taxon>
        <taxon>Ktedonobacterales</taxon>
        <taxon>Ktedonosporobacteraceae</taxon>
        <taxon>Ktedonosporobacter</taxon>
    </lineage>
</organism>
<evidence type="ECO:0000313" key="8">
    <source>
        <dbReference type="Proteomes" id="UP000290365"/>
    </source>
</evidence>
<dbReference type="GO" id="GO:0005886">
    <property type="term" value="C:plasma membrane"/>
    <property type="evidence" value="ECO:0007669"/>
    <property type="project" value="UniProtKB-SubCell"/>
</dbReference>